<evidence type="ECO:0000313" key="2">
    <source>
        <dbReference type="WBParaSite" id="GPLIN_000350800"/>
    </source>
</evidence>
<evidence type="ECO:0000313" key="1">
    <source>
        <dbReference type="Proteomes" id="UP000050741"/>
    </source>
</evidence>
<sequence length="153" mass="16582">MWNAQGNTTSDKDSTRITCTCFAIQMVAVCYVSYIAAANTKWFSDFLHCDPFGQVLFYPMQLILRANYVSDELLLLLICKEMRVNLVRLLAKMMPFCGRNGRAKAEAAAAAPIASVASSSQMPTIVNVNLNGAAPTLGTITLVGGANRLAKKI</sequence>
<dbReference type="Proteomes" id="UP000050741">
    <property type="component" value="Unassembled WGS sequence"/>
</dbReference>
<keyword evidence="1" id="KW-1185">Reference proteome</keyword>
<dbReference type="AlphaFoldDB" id="A0A183BSC2"/>
<dbReference type="WBParaSite" id="GPLIN_000350800">
    <property type="protein sequence ID" value="GPLIN_000350800"/>
    <property type="gene ID" value="GPLIN_000350800"/>
</dbReference>
<proteinExistence type="predicted"/>
<reference evidence="1" key="1">
    <citation type="submission" date="2013-12" db="EMBL/GenBank/DDBJ databases">
        <authorList>
            <person name="Aslett M."/>
        </authorList>
    </citation>
    <scope>NUCLEOTIDE SEQUENCE [LARGE SCALE GENOMIC DNA]</scope>
    <source>
        <strain evidence="1">Lindley</strain>
    </source>
</reference>
<name>A0A183BSC2_GLOPA</name>
<accession>A0A183BSC2</accession>
<reference evidence="2" key="3">
    <citation type="submission" date="2016-06" db="UniProtKB">
        <authorList>
            <consortium name="WormBaseParasite"/>
        </authorList>
    </citation>
    <scope>IDENTIFICATION</scope>
</reference>
<protein>
    <submittedName>
        <fullName evidence="2">G_PROTEIN_RECEP_F1_2 domain-containing protein</fullName>
    </submittedName>
</protein>
<organism evidence="1 2">
    <name type="scientific">Globodera pallida</name>
    <name type="common">Potato cyst nematode worm</name>
    <name type="synonym">Heterodera pallida</name>
    <dbReference type="NCBI Taxonomy" id="36090"/>
    <lineage>
        <taxon>Eukaryota</taxon>
        <taxon>Metazoa</taxon>
        <taxon>Ecdysozoa</taxon>
        <taxon>Nematoda</taxon>
        <taxon>Chromadorea</taxon>
        <taxon>Rhabditida</taxon>
        <taxon>Tylenchina</taxon>
        <taxon>Tylenchomorpha</taxon>
        <taxon>Tylenchoidea</taxon>
        <taxon>Heteroderidae</taxon>
        <taxon>Heteroderinae</taxon>
        <taxon>Globodera</taxon>
    </lineage>
</organism>
<reference evidence="1" key="2">
    <citation type="submission" date="2014-05" db="EMBL/GenBank/DDBJ databases">
        <title>The genome and life-stage specific transcriptomes of Globodera pallida elucidate key aspects of plant parasitism by a cyst nematode.</title>
        <authorList>
            <person name="Cotton J.A."/>
            <person name="Lilley C.J."/>
            <person name="Jones L.M."/>
            <person name="Kikuchi T."/>
            <person name="Reid A.J."/>
            <person name="Thorpe P."/>
            <person name="Tsai I.J."/>
            <person name="Beasley H."/>
            <person name="Blok V."/>
            <person name="Cock P.J.A."/>
            <person name="Van den Akker S.E."/>
            <person name="Holroyd N."/>
            <person name="Hunt M."/>
            <person name="Mantelin S."/>
            <person name="Naghra H."/>
            <person name="Pain A."/>
            <person name="Palomares-Rius J.E."/>
            <person name="Zarowiecki M."/>
            <person name="Berriman M."/>
            <person name="Jones J.T."/>
            <person name="Urwin P.E."/>
        </authorList>
    </citation>
    <scope>NUCLEOTIDE SEQUENCE [LARGE SCALE GENOMIC DNA]</scope>
    <source>
        <strain evidence="1">Lindley</strain>
    </source>
</reference>